<gene>
    <name evidence="1" type="ORF">A2973_05795</name>
</gene>
<dbReference type="Gene3D" id="3.40.50.150">
    <property type="entry name" value="Vaccinia Virus protein VP39"/>
    <property type="match status" value="1"/>
</dbReference>
<protein>
    <submittedName>
        <fullName evidence="1">Uncharacterized protein</fullName>
    </submittedName>
</protein>
<accession>A0A1F6AVY0</accession>
<evidence type="ECO:0000313" key="2">
    <source>
        <dbReference type="Proteomes" id="UP000176409"/>
    </source>
</evidence>
<sequence>MRRIPQFDFPIVDGQLIVGGSTTPLASCPPDAVAAREYQRAPWEKRDRFGMSHVLAVYDSSGTPQGSFAVSSDPADEGQYAVATHHDALAAAGMPLLTPMTEYEVTGYLAQAPALFAPDGDITTNTGMSLSTKDVPIEAGVRLAAFLGDLQHDEATRKRLYRFLAEMHHAGLSILPVIQDSGELVQLLDRYERDPFHVRTLVNGLASVVGGAETVDAYTGRALQGNPIGDYILRRAAGFFRGTLAMVDRKNFPWEIARHSLDAFRDTLLDLYRIPLPRKTPDSLGVGDTLGAFAIEHANDPEALATVAPVVDTLALRALGSYVPGEYQKRAREFYQEMGDHLYRTASETTGSTPEELRRFRRIFEWLGAKGRLPVGWKMADFGAGPGDRILRPLLRSFRQEGYAPGEVVAVDQDWHPEPPDGLWRRVQADFAQKGFAKVVGGPFHAALHAWSPLNDLSGQDEERSLRNFHEVLEPSGVVVADLAMGYDEERKIHHSAHPDIPYGTITREFQDGAGVVRGKPVHIPSWPELLVRTSRAGLRPLNFPARSNPLPDVPPIWITPSGNVRATLLLQREDVPFDPSIDVVLTGSSA</sequence>
<reference evidence="1 2" key="1">
    <citation type="journal article" date="2016" name="Nat. Commun.">
        <title>Thousands of microbial genomes shed light on interconnected biogeochemical processes in an aquifer system.</title>
        <authorList>
            <person name="Anantharaman K."/>
            <person name="Brown C.T."/>
            <person name="Hug L.A."/>
            <person name="Sharon I."/>
            <person name="Castelle C.J."/>
            <person name="Probst A.J."/>
            <person name="Thomas B.C."/>
            <person name="Singh A."/>
            <person name="Wilkins M.J."/>
            <person name="Karaoz U."/>
            <person name="Brodie E.L."/>
            <person name="Williams K.H."/>
            <person name="Hubbard S.S."/>
            <person name="Banfield J.F."/>
        </authorList>
    </citation>
    <scope>NUCLEOTIDE SEQUENCE [LARGE SCALE GENOMIC DNA]</scope>
</reference>
<dbReference type="EMBL" id="MFJZ01000068">
    <property type="protein sequence ID" value="OGG28864.1"/>
    <property type="molecule type" value="Genomic_DNA"/>
</dbReference>
<dbReference type="STRING" id="1798396.A2973_05795"/>
<name>A0A1F6AVY0_9BACT</name>
<proteinExistence type="predicted"/>
<dbReference type="AlphaFoldDB" id="A0A1F6AVY0"/>
<dbReference type="SUPFAM" id="SSF53335">
    <property type="entry name" value="S-adenosyl-L-methionine-dependent methyltransferases"/>
    <property type="match status" value="1"/>
</dbReference>
<comment type="caution">
    <text evidence="1">The sequence shown here is derived from an EMBL/GenBank/DDBJ whole genome shotgun (WGS) entry which is preliminary data.</text>
</comment>
<organism evidence="1 2">
    <name type="scientific">Candidatus Gottesmanbacteria bacterium RIFCSPLOWO2_01_FULL_49_10</name>
    <dbReference type="NCBI Taxonomy" id="1798396"/>
    <lineage>
        <taxon>Bacteria</taxon>
        <taxon>Candidatus Gottesmaniibacteriota</taxon>
    </lineage>
</organism>
<dbReference type="Proteomes" id="UP000176409">
    <property type="component" value="Unassembled WGS sequence"/>
</dbReference>
<dbReference type="InterPro" id="IPR029063">
    <property type="entry name" value="SAM-dependent_MTases_sf"/>
</dbReference>
<evidence type="ECO:0000313" key="1">
    <source>
        <dbReference type="EMBL" id="OGG28864.1"/>
    </source>
</evidence>